<dbReference type="Pfam" id="PF11990">
    <property type="entry name" value="DUF3487"/>
    <property type="match status" value="1"/>
</dbReference>
<sequence length="127" mass="13821">MANNISWVPKRLNAAPVVFRGMTGKEVVTVTLAGLGVFTPLGIIAAVLSGAIAMVPTVAFFGAGVTLFFGGTIMRRLRRGRPTSLMYRQLQFKLAGKGFPTMEKLITHSTNYSIRRNPTLKPGQRKL</sequence>
<dbReference type="NCBIfam" id="TIGR03750">
    <property type="entry name" value="conj_TIGR03750"/>
    <property type="match status" value="1"/>
</dbReference>
<feature type="transmembrane region" description="Helical" evidence="1">
    <location>
        <begin position="54"/>
        <end position="74"/>
    </location>
</feature>
<dbReference type="OrthoDB" id="8907898at2"/>
<reference evidence="2" key="1">
    <citation type="submission" date="2014-07" db="EMBL/GenBank/DDBJ databases">
        <authorList>
            <person name="Urmite Genomes Urmite Genomes"/>
        </authorList>
    </citation>
    <scope>NUCLEOTIDE SEQUENCE</scope>
    <source>
        <strain evidence="2">12M76_air</strain>
    </source>
</reference>
<gene>
    <name evidence="2" type="ORF">BN1049_01319</name>
</gene>
<keyword evidence="1" id="KW-0812">Transmembrane</keyword>
<proteinExistence type="predicted"/>
<protein>
    <submittedName>
        <fullName evidence="2">Conjugative transfer region protein</fullName>
    </submittedName>
</protein>
<organism evidence="2">
    <name type="scientific">Pseudomonas saudimassiliensis</name>
    <dbReference type="NCBI Taxonomy" id="1461581"/>
    <lineage>
        <taxon>Bacteria</taxon>
        <taxon>Pseudomonadati</taxon>
        <taxon>Pseudomonadota</taxon>
        <taxon>Gammaproteobacteria</taxon>
        <taxon>Pseudomonadales</taxon>
        <taxon>Pseudomonadaceae</taxon>
        <taxon>Pseudomonas</taxon>
    </lineage>
</organism>
<feature type="transmembrane region" description="Helical" evidence="1">
    <location>
        <begin position="27"/>
        <end position="48"/>
    </location>
</feature>
<dbReference type="RefSeq" id="WP_044498946.1">
    <property type="nucleotide sequence ID" value="NZ_LK391969.1"/>
</dbReference>
<evidence type="ECO:0000256" key="1">
    <source>
        <dbReference type="SAM" id="Phobius"/>
    </source>
</evidence>
<keyword evidence="1" id="KW-0472">Membrane</keyword>
<dbReference type="EMBL" id="LM997413">
    <property type="protein sequence ID" value="CEA04034.1"/>
    <property type="molecule type" value="Genomic_DNA"/>
</dbReference>
<keyword evidence="1" id="KW-1133">Transmembrane helix</keyword>
<evidence type="ECO:0000313" key="2">
    <source>
        <dbReference type="EMBL" id="CEA04034.1"/>
    </source>
</evidence>
<dbReference type="PATRIC" id="fig|1461581.3.peg.1297"/>
<accession>A0A078MCU5</accession>
<dbReference type="EMBL" id="LK391969">
    <property type="protein sequence ID" value="CEF26390.1"/>
    <property type="molecule type" value="Genomic_DNA"/>
</dbReference>
<dbReference type="InterPro" id="IPR021877">
    <property type="entry name" value="DUF3487"/>
</dbReference>
<name>A0A078MCU5_9PSED</name>
<dbReference type="AlphaFoldDB" id="A0A078MCU5"/>